<feature type="domain" description="Methylamine utilisation protein MauE" evidence="9">
    <location>
        <begin position="4"/>
        <end position="138"/>
    </location>
</feature>
<keyword evidence="5 8" id="KW-0812">Transmembrane</keyword>
<evidence type="ECO:0000256" key="7">
    <source>
        <dbReference type="ARBA" id="ARBA00023136"/>
    </source>
</evidence>
<evidence type="ECO:0000256" key="4">
    <source>
        <dbReference type="ARBA" id="ARBA00019078"/>
    </source>
</evidence>
<dbReference type="GO" id="GO:0016020">
    <property type="term" value="C:membrane"/>
    <property type="evidence" value="ECO:0007669"/>
    <property type="project" value="UniProtKB-SubCell"/>
</dbReference>
<evidence type="ECO:0000256" key="2">
    <source>
        <dbReference type="ARBA" id="ARBA00004141"/>
    </source>
</evidence>
<dbReference type="RefSeq" id="WP_009019874.1">
    <property type="nucleotide sequence ID" value="NZ_DS999411.1"/>
</dbReference>
<feature type="transmembrane region" description="Helical" evidence="8">
    <location>
        <begin position="78"/>
        <end position="100"/>
    </location>
</feature>
<feature type="transmembrane region" description="Helical" evidence="8">
    <location>
        <begin position="44"/>
        <end position="66"/>
    </location>
</feature>
<feature type="transmembrane region" description="Helical" evidence="8">
    <location>
        <begin position="150"/>
        <end position="167"/>
    </location>
</feature>
<dbReference type="UniPathway" id="UPA00895"/>
<evidence type="ECO:0000313" key="11">
    <source>
        <dbReference type="Proteomes" id="UP000004699"/>
    </source>
</evidence>
<comment type="function">
    <text evidence="1">May be specifically involved in the processing, transport, and/or maturation of the MADH beta-subunit.</text>
</comment>
<dbReference type="GO" id="GO:0030416">
    <property type="term" value="P:methylamine metabolic process"/>
    <property type="evidence" value="ECO:0007669"/>
    <property type="project" value="InterPro"/>
</dbReference>
<evidence type="ECO:0000256" key="3">
    <source>
        <dbReference type="ARBA" id="ARBA00004856"/>
    </source>
</evidence>
<feature type="transmembrane region" description="Helical" evidence="8">
    <location>
        <begin position="112"/>
        <end position="138"/>
    </location>
</feature>
<dbReference type="STRING" id="565045.NOR51B_1071"/>
<keyword evidence="7 8" id="KW-0472">Membrane</keyword>
<comment type="pathway">
    <text evidence="3">One-carbon metabolism; methylamine degradation.</text>
</comment>
<dbReference type="AlphaFoldDB" id="B8KXR1"/>
<proteinExistence type="predicted"/>
<sequence>MDPIVPLIVSIAFALLFASGALEKLNNLSAFRMIVSEYQIVPPWTLAVIAVSLPLLELGIAGGWLLSLGGSQGTTLLMWSAAASAALLTLYAAGMAINLWRGRTHIDCGCSFAPSGGLSTALVVRNLALAVVALTVVIAPGDRPLSGLDYIVAAGATLLLVVFYLAGQQLLKNAMSLANWRRGSA</sequence>
<evidence type="ECO:0000256" key="6">
    <source>
        <dbReference type="ARBA" id="ARBA00022989"/>
    </source>
</evidence>
<accession>B8KXR1</accession>
<name>B8KXR1_9GAMM</name>
<evidence type="ECO:0000313" key="10">
    <source>
        <dbReference type="EMBL" id="EED35127.1"/>
    </source>
</evidence>
<feature type="transmembrane region" description="Helical" evidence="8">
    <location>
        <begin position="6"/>
        <end position="23"/>
    </location>
</feature>
<keyword evidence="11" id="KW-1185">Reference proteome</keyword>
<keyword evidence="6 8" id="KW-1133">Transmembrane helix</keyword>
<comment type="subcellular location">
    <subcellularLocation>
        <location evidence="2">Membrane</location>
        <topology evidence="2">Multi-pass membrane protein</topology>
    </subcellularLocation>
</comment>
<evidence type="ECO:0000256" key="1">
    <source>
        <dbReference type="ARBA" id="ARBA00003475"/>
    </source>
</evidence>
<dbReference type="InterPro" id="IPR009908">
    <property type="entry name" value="Methylamine_util_MauE"/>
</dbReference>
<dbReference type="Pfam" id="PF07291">
    <property type="entry name" value="MauE"/>
    <property type="match status" value="1"/>
</dbReference>
<dbReference type="HOGENOM" id="CLU_101331_2_1_6"/>
<dbReference type="Proteomes" id="UP000004699">
    <property type="component" value="Unassembled WGS sequence"/>
</dbReference>
<protein>
    <recommendedName>
        <fullName evidence="4">Methylamine utilization protein MauE</fullName>
    </recommendedName>
</protein>
<organism evidence="10 11">
    <name type="scientific">Luminiphilus syltensis NOR5-1B</name>
    <dbReference type="NCBI Taxonomy" id="565045"/>
    <lineage>
        <taxon>Bacteria</taxon>
        <taxon>Pseudomonadati</taxon>
        <taxon>Pseudomonadota</taxon>
        <taxon>Gammaproteobacteria</taxon>
        <taxon>Cellvibrionales</taxon>
        <taxon>Halieaceae</taxon>
        <taxon>Luminiphilus</taxon>
    </lineage>
</organism>
<dbReference type="EMBL" id="DS999411">
    <property type="protein sequence ID" value="EED35127.1"/>
    <property type="molecule type" value="Genomic_DNA"/>
</dbReference>
<evidence type="ECO:0000256" key="5">
    <source>
        <dbReference type="ARBA" id="ARBA00022692"/>
    </source>
</evidence>
<reference evidence="11" key="1">
    <citation type="journal article" date="2013" name="BMC Microbiol.">
        <title>Taxonomy and evolution of bacteriochlorophyll a-containing members of the OM60/NOR5 clade of marine gammaproteobacteria: description of Luminiphilus syltensis gen. nov., sp. nov., reclassification of Haliea rubra as Pseudohaliea rubra gen. nov., comb. nov., and emendation of Chromatocurvus halotolerans.</title>
        <authorList>
            <person name="Spring S."/>
            <person name="Riedel T."/>
            <person name="Sproer C."/>
            <person name="Yan S."/>
            <person name="Harder J."/>
            <person name="Fuchs B.M."/>
        </authorList>
    </citation>
    <scope>NUCLEOTIDE SEQUENCE [LARGE SCALE GENOMIC DNA]</scope>
    <source>
        <strain evidence="11">NOR51-B</strain>
    </source>
</reference>
<evidence type="ECO:0000256" key="8">
    <source>
        <dbReference type="SAM" id="Phobius"/>
    </source>
</evidence>
<evidence type="ECO:0000259" key="9">
    <source>
        <dbReference type="Pfam" id="PF07291"/>
    </source>
</evidence>
<gene>
    <name evidence="10" type="ORF">NOR51B_1071</name>
</gene>